<evidence type="ECO:0000259" key="3">
    <source>
        <dbReference type="PROSITE" id="PS50835"/>
    </source>
</evidence>
<reference evidence="4 5" key="1">
    <citation type="journal article" date="2007" name="Nature">
        <title>Evolution of genes and genomes on the Drosophila phylogeny.</title>
        <authorList>
            <consortium name="Drosophila 12 Genomes Consortium"/>
            <person name="Clark A.G."/>
            <person name="Eisen M.B."/>
            <person name="Smith D.R."/>
            <person name="Bergman C.M."/>
            <person name="Oliver B."/>
            <person name="Markow T.A."/>
            <person name="Kaufman T.C."/>
            <person name="Kellis M."/>
            <person name="Gelbart W."/>
            <person name="Iyer V.N."/>
            <person name="Pollard D.A."/>
            <person name="Sackton T.B."/>
            <person name="Larracuente A.M."/>
            <person name="Singh N.D."/>
            <person name="Abad J.P."/>
            <person name="Abt D.N."/>
            <person name="Adryan B."/>
            <person name="Aguade M."/>
            <person name="Akashi H."/>
            <person name="Anderson W.W."/>
            <person name="Aquadro C.F."/>
            <person name="Ardell D.H."/>
            <person name="Arguello R."/>
            <person name="Artieri C.G."/>
            <person name="Barbash D.A."/>
            <person name="Barker D."/>
            <person name="Barsanti P."/>
            <person name="Batterham P."/>
            <person name="Batzoglou S."/>
            <person name="Begun D."/>
            <person name="Bhutkar A."/>
            <person name="Blanco E."/>
            <person name="Bosak S.A."/>
            <person name="Bradley R.K."/>
            <person name="Brand A.D."/>
            <person name="Brent M.R."/>
            <person name="Brooks A.N."/>
            <person name="Brown R.H."/>
            <person name="Butlin R.K."/>
            <person name="Caggese C."/>
            <person name="Calvi B.R."/>
            <person name="Bernardo de Carvalho A."/>
            <person name="Caspi A."/>
            <person name="Castrezana S."/>
            <person name="Celniker S.E."/>
            <person name="Chang J.L."/>
            <person name="Chapple C."/>
            <person name="Chatterji S."/>
            <person name="Chinwalla A."/>
            <person name="Civetta A."/>
            <person name="Clifton S.W."/>
            <person name="Comeron J.M."/>
            <person name="Costello J.C."/>
            <person name="Coyne J.A."/>
            <person name="Daub J."/>
            <person name="David R.G."/>
            <person name="Delcher A.L."/>
            <person name="Delehaunty K."/>
            <person name="Do C.B."/>
            <person name="Ebling H."/>
            <person name="Edwards K."/>
            <person name="Eickbush T."/>
            <person name="Evans J.D."/>
            <person name="Filipski A."/>
            <person name="Findeiss S."/>
            <person name="Freyhult E."/>
            <person name="Fulton L."/>
            <person name="Fulton R."/>
            <person name="Garcia A.C."/>
            <person name="Gardiner A."/>
            <person name="Garfield D.A."/>
            <person name="Garvin B.E."/>
            <person name="Gibson G."/>
            <person name="Gilbert D."/>
            <person name="Gnerre S."/>
            <person name="Godfrey J."/>
            <person name="Good R."/>
            <person name="Gotea V."/>
            <person name="Gravely B."/>
            <person name="Greenberg A.J."/>
            <person name="Griffiths-Jones S."/>
            <person name="Gross S."/>
            <person name="Guigo R."/>
            <person name="Gustafson E.A."/>
            <person name="Haerty W."/>
            <person name="Hahn M.W."/>
            <person name="Halligan D.L."/>
            <person name="Halpern A.L."/>
            <person name="Halter G.M."/>
            <person name="Han M.V."/>
            <person name="Heger A."/>
            <person name="Hillier L."/>
            <person name="Hinrichs A.S."/>
            <person name="Holmes I."/>
            <person name="Hoskins R.A."/>
            <person name="Hubisz M.J."/>
            <person name="Hultmark D."/>
            <person name="Huntley M.A."/>
            <person name="Jaffe D.B."/>
            <person name="Jagadeeshan S."/>
            <person name="Jeck W.R."/>
            <person name="Johnson J."/>
            <person name="Jones C.D."/>
            <person name="Jordan W.C."/>
            <person name="Karpen G.H."/>
            <person name="Kataoka E."/>
            <person name="Keightley P.D."/>
            <person name="Kheradpour P."/>
            <person name="Kirkness E.F."/>
            <person name="Koerich L.B."/>
            <person name="Kristiansen K."/>
            <person name="Kudrna D."/>
            <person name="Kulathinal R.J."/>
            <person name="Kumar S."/>
            <person name="Kwok R."/>
            <person name="Lander E."/>
            <person name="Langley C.H."/>
            <person name="Lapoint R."/>
            <person name="Lazzaro B.P."/>
            <person name="Lee S.J."/>
            <person name="Levesque L."/>
            <person name="Li R."/>
            <person name="Lin C.F."/>
            <person name="Lin M.F."/>
            <person name="Lindblad-Toh K."/>
            <person name="Llopart A."/>
            <person name="Long M."/>
            <person name="Low L."/>
            <person name="Lozovsky E."/>
            <person name="Lu J."/>
            <person name="Luo M."/>
            <person name="Machado C.A."/>
            <person name="Makalowski W."/>
            <person name="Marzo M."/>
            <person name="Matsuda M."/>
            <person name="Matzkin L."/>
            <person name="McAllister B."/>
            <person name="McBride C.S."/>
            <person name="McKernan B."/>
            <person name="McKernan K."/>
            <person name="Mendez-Lago M."/>
            <person name="Minx P."/>
            <person name="Mollenhauer M.U."/>
            <person name="Montooth K."/>
            <person name="Mount S.M."/>
            <person name="Mu X."/>
            <person name="Myers E."/>
            <person name="Negre B."/>
            <person name="Newfeld S."/>
            <person name="Nielsen R."/>
            <person name="Noor M.A."/>
            <person name="O'Grady P."/>
            <person name="Pachter L."/>
            <person name="Papaceit M."/>
            <person name="Parisi M.J."/>
            <person name="Parisi M."/>
            <person name="Parts L."/>
            <person name="Pedersen J.S."/>
            <person name="Pesole G."/>
            <person name="Phillippy A.M."/>
            <person name="Ponting C.P."/>
            <person name="Pop M."/>
            <person name="Porcelli D."/>
            <person name="Powell J.R."/>
            <person name="Prohaska S."/>
            <person name="Pruitt K."/>
            <person name="Puig M."/>
            <person name="Quesneville H."/>
            <person name="Ram K.R."/>
            <person name="Rand D."/>
            <person name="Rasmussen M.D."/>
            <person name="Reed L.K."/>
            <person name="Reenan R."/>
            <person name="Reily A."/>
            <person name="Remington K.A."/>
            <person name="Rieger T.T."/>
            <person name="Ritchie M.G."/>
            <person name="Robin C."/>
            <person name="Rogers Y.H."/>
            <person name="Rohde C."/>
            <person name="Rozas J."/>
            <person name="Rubenfield M.J."/>
            <person name="Ruiz A."/>
            <person name="Russo S."/>
            <person name="Salzberg S.L."/>
            <person name="Sanchez-Gracia A."/>
            <person name="Saranga D.J."/>
            <person name="Sato H."/>
            <person name="Schaeffer S.W."/>
            <person name="Schatz M.C."/>
            <person name="Schlenke T."/>
            <person name="Schwartz R."/>
            <person name="Segarra C."/>
            <person name="Singh R.S."/>
            <person name="Sirot L."/>
            <person name="Sirota M."/>
            <person name="Sisneros N.B."/>
            <person name="Smith C.D."/>
            <person name="Smith T.F."/>
            <person name="Spieth J."/>
            <person name="Stage D.E."/>
            <person name="Stark A."/>
            <person name="Stephan W."/>
            <person name="Strausberg R.L."/>
            <person name="Strempel S."/>
            <person name="Sturgill D."/>
            <person name="Sutton G."/>
            <person name="Sutton G.G."/>
            <person name="Tao W."/>
            <person name="Teichmann S."/>
            <person name="Tobari Y.N."/>
            <person name="Tomimura Y."/>
            <person name="Tsolas J.M."/>
            <person name="Valente V.L."/>
            <person name="Venter E."/>
            <person name="Venter J.C."/>
            <person name="Vicario S."/>
            <person name="Vieira F.G."/>
            <person name="Vilella A.J."/>
            <person name="Villasante A."/>
            <person name="Walenz B."/>
            <person name="Wang J."/>
            <person name="Wasserman M."/>
            <person name="Watts T."/>
            <person name="Wilson D."/>
            <person name="Wilson R.K."/>
            <person name="Wing R.A."/>
            <person name="Wolfner M.F."/>
            <person name="Wong A."/>
            <person name="Wong G.K."/>
            <person name="Wu C.I."/>
            <person name="Wu G."/>
            <person name="Yamamoto D."/>
            <person name="Yang H.P."/>
            <person name="Yang S.P."/>
            <person name="Yorke J.A."/>
            <person name="Yoshida K."/>
            <person name="Zdobnov E."/>
            <person name="Zhang P."/>
            <person name="Zhang Y."/>
            <person name="Zimin A.V."/>
            <person name="Baldwin J."/>
            <person name="Abdouelleil A."/>
            <person name="Abdulkadir J."/>
            <person name="Abebe A."/>
            <person name="Abera B."/>
            <person name="Abreu J."/>
            <person name="Acer S.C."/>
            <person name="Aftuck L."/>
            <person name="Alexander A."/>
            <person name="An P."/>
            <person name="Anderson E."/>
            <person name="Anderson S."/>
            <person name="Arachi H."/>
            <person name="Azer M."/>
            <person name="Bachantsang P."/>
            <person name="Barry A."/>
            <person name="Bayul T."/>
            <person name="Berlin A."/>
            <person name="Bessette D."/>
            <person name="Bloom T."/>
            <person name="Blye J."/>
            <person name="Boguslavskiy L."/>
            <person name="Bonnet C."/>
            <person name="Boukhgalter B."/>
            <person name="Bourzgui I."/>
            <person name="Brown A."/>
            <person name="Cahill P."/>
            <person name="Channer S."/>
            <person name="Cheshatsang Y."/>
            <person name="Chuda L."/>
            <person name="Citroen M."/>
            <person name="Collymore A."/>
            <person name="Cooke P."/>
            <person name="Costello M."/>
            <person name="D'Aco K."/>
            <person name="Daza R."/>
            <person name="De Haan G."/>
            <person name="DeGray S."/>
            <person name="DeMaso C."/>
            <person name="Dhargay N."/>
            <person name="Dooley K."/>
            <person name="Dooley E."/>
            <person name="Doricent M."/>
            <person name="Dorje P."/>
            <person name="Dorjee K."/>
            <person name="Dupes A."/>
            <person name="Elong R."/>
            <person name="Falk J."/>
            <person name="Farina A."/>
            <person name="Faro S."/>
            <person name="Ferguson D."/>
            <person name="Fisher S."/>
            <person name="Foley C.D."/>
            <person name="Franke A."/>
            <person name="Friedrich D."/>
            <person name="Gadbois L."/>
            <person name="Gearin G."/>
            <person name="Gearin C.R."/>
            <person name="Giannoukos G."/>
            <person name="Goode T."/>
            <person name="Graham J."/>
            <person name="Grandbois E."/>
            <person name="Grewal S."/>
            <person name="Gyaltsen K."/>
            <person name="Hafez N."/>
            <person name="Hagos B."/>
            <person name="Hall J."/>
            <person name="Henson C."/>
            <person name="Hollinger A."/>
            <person name="Honan T."/>
            <person name="Huard M.D."/>
            <person name="Hughes L."/>
            <person name="Hurhula B."/>
            <person name="Husby M.E."/>
            <person name="Kamat A."/>
            <person name="Kanga B."/>
            <person name="Kashin S."/>
            <person name="Khazanovich D."/>
            <person name="Kisner P."/>
            <person name="Lance K."/>
            <person name="Lara M."/>
            <person name="Lee W."/>
            <person name="Lennon N."/>
            <person name="Letendre F."/>
            <person name="LeVine R."/>
            <person name="Lipovsky A."/>
            <person name="Liu X."/>
            <person name="Liu J."/>
            <person name="Liu S."/>
            <person name="Lokyitsang T."/>
            <person name="Lokyitsang Y."/>
            <person name="Lubonja R."/>
            <person name="Lui A."/>
            <person name="MacDonald P."/>
            <person name="Magnisalis V."/>
            <person name="Maru K."/>
            <person name="Matthews C."/>
            <person name="McCusker W."/>
            <person name="McDonough S."/>
            <person name="Mehta T."/>
            <person name="Meldrim J."/>
            <person name="Meneus L."/>
            <person name="Mihai O."/>
            <person name="Mihalev A."/>
            <person name="Mihova T."/>
            <person name="Mittelman R."/>
            <person name="Mlenga V."/>
            <person name="Montmayeur A."/>
            <person name="Mulrain L."/>
            <person name="Navidi A."/>
            <person name="Naylor J."/>
            <person name="Negash T."/>
            <person name="Nguyen T."/>
            <person name="Nguyen N."/>
            <person name="Nicol R."/>
            <person name="Norbu C."/>
            <person name="Norbu N."/>
            <person name="Novod N."/>
            <person name="O'Neill B."/>
            <person name="Osman S."/>
            <person name="Markiewicz E."/>
            <person name="Oyono O.L."/>
            <person name="Patti C."/>
            <person name="Phunkhang P."/>
            <person name="Pierre F."/>
            <person name="Priest M."/>
            <person name="Raghuraman S."/>
            <person name="Rege F."/>
            <person name="Reyes R."/>
            <person name="Rise C."/>
            <person name="Rogov P."/>
            <person name="Ross K."/>
            <person name="Ryan E."/>
            <person name="Settipalli S."/>
            <person name="Shea T."/>
            <person name="Sherpa N."/>
            <person name="Shi L."/>
            <person name="Shih D."/>
            <person name="Sparrow T."/>
            <person name="Spaulding J."/>
            <person name="Stalker J."/>
            <person name="Stange-Thomann N."/>
            <person name="Stavropoulos S."/>
            <person name="Stone C."/>
            <person name="Strader C."/>
            <person name="Tesfaye S."/>
            <person name="Thomson T."/>
            <person name="Thoulutsang Y."/>
            <person name="Thoulutsang D."/>
            <person name="Topham K."/>
            <person name="Topping I."/>
            <person name="Tsamla T."/>
            <person name="Vassiliev H."/>
            <person name="Vo A."/>
            <person name="Wangchuk T."/>
            <person name="Wangdi T."/>
            <person name="Weiand M."/>
            <person name="Wilkinson J."/>
            <person name="Wilson A."/>
            <person name="Yadav S."/>
            <person name="Young G."/>
            <person name="Yu Q."/>
            <person name="Zembek L."/>
            <person name="Zhong D."/>
            <person name="Zimmer A."/>
            <person name="Zwirko Z."/>
            <person name="Jaffe D.B."/>
            <person name="Alvarez P."/>
            <person name="Brockman W."/>
            <person name="Butler J."/>
            <person name="Chin C."/>
            <person name="Gnerre S."/>
            <person name="Grabherr M."/>
            <person name="Kleber M."/>
            <person name="Mauceli E."/>
            <person name="MacCallum I."/>
        </authorList>
    </citation>
    <scope>NUCLEOTIDE SEQUENCE [LARGE SCALE GENOMIC DNA]</scope>
    <source>
        <strain evidence="4 5">TSC#14021-0224.01</strain>
    </source>
</reference>
<dbReference type="HOGENOM" id="CLU_730108_0_0_1"/>
<dbReference type="FunFam" id="2.60.40.10:FF:001026">
    <property type="entry name" value="Uncharacterized protein, isoform B"/>
    <property type="match status" value="1"/>
</dbReference>
<dbReference type="InterPro" id="IPR003599">
    <property type="entry name" value="Ig_sub"/>
</dbReference>
<keyword evidence="1" id="KW-0175">Coiled coil</keyword>
<dbReference type="OMA" id="TEMMRCK"/>
<evidence type="ECO:0000313" key="5">
    <source>
        <dbReference type="Proteomes" id="UP000008711"/>
    </source>
</evidence>
<organism evidence="4 5">
    <name type="scientific">Drosophila erecta</name>
    <name type="common">Fruit fly</name>
    <dbReference type="NCBI Taxonomy" id="7220"/>
    <lineage>
        <taxon>Eukaryota</taxon>
        <taxon>Metazoa</taxon>
        <taxon>Ecdysozoa</taxon>
        <taxon>Arthropoda</taxon>
        <taxon>Hexapoda</taxon>
        <taxon>Insecta</taxon>
        <taxon>Pterygota</taxon>
        <taxon>Neoptera</taxon>
        <taxon>Endopterygota</taxon>
        <taxon>Diptera</taxon>
        <taxon>Brachycera</taxon>
        <taxon>Muscomorpha</taxon>
        <taxon>Ephydroidea</taxon>
        <taxon>Drosophilidae</taxon>
        <taxon>Drosophila</taxon>
        <taxon>Sophophora</taxon>
    </lineage>
</organism>
<dbReference type="Proteomes" id="UP000008711">
    <property type="component" value="Unassembled WGS sequence"/>
</dbReference>
<dbReference type="GO" id="GO:0050808">
    <property type="term" value="P:synapse organization"/>
    <property type="evidence" value="ECO:0007669"/>
    <property type="project" value="EnsemblMetazoa"/>
</dbReference>
<keyword evidence="5" id="KW-1185">Reference proteome</keyword>
<dbReference type="PhylomeDB" id="B3P2M2"/>
<gene>
    <name evidence="4" type="primary">Dere\GG10424</name>
    <name evidence="4" type="ORF">Dere_GG10424</name>
</gene>
<dbReference type="SMART" id="SM00408">
    <property type="entry name" value="IGc2"/>
    <property type="match status" value="1"/>
</dbReference>
<dbReference type="PANTHER" id="PTHR23279">
    <property type="entry name" value="DEFECTIVE PROBOSCIS EXTENSION RESPONSE DPR -RELATED"/>
    <property type="match status" value="1"/>
</dbReference>
<dbReference type="Pfam" id="PF13927">
    <property type="entry name" value="Ig_3"/>
    <property type="match status" value="1"/>
</dbReference>
<dbReference type="PROSITE" id="PS50835">
    <property type="entry name" value="IG_LIKE"/>
    <property type="match status" value="1"/>
</dbReference>
<dbReference type="InterPro" id="IPR037448">
    <property type="entry name" value="Zig-8"/>
</dbReference>
<dbReference type="PANTHER" id="PTHR23279:SF21">
    <property type="entry name" value="DEFECTIVE PROBOSCIS EXTENSION RESPONSE 11, ISOFORM B-RELATED"/>
    <property type="match status" value="1"/>
</dbReference>
<dbReference type="InterPro" id="IPR036179">
    <property type="entry name" value="Ig-like_dom_sf"/>
</dbReference>
<dbReference type="AlphaFoldDB" id="B3P2M2"/>
<dbReference type="eggNOG" id="KOG3510">
    <property type="taxonomic scope" value="Eukaryota"/>
</dbReference>
<keyword evidence="2" id="KW-0812">Transmembrane</keyword>
<keyword evidence="2" id="KW-1133">Transmembrane helix</keyword>
<name>B3P2M2_DROER</name>
<feature type="coiled-coil region" evidence="1">
    <location>
        <begin position="164"/>
        <end position="256"/>
    </location>
</feature>
<dbReference type="InterPro" id="IPR003598">
    <property type="entry name" value="Ig_sub2"/>
</dbReference>
<evidence type="ECO:0000256" key="2">
    <source>
        <dbReference type="SAM" id="Phobius"/>
    </source>
</evidence>
<reference evidence="4 5" key="2">
    <citation type="journal article" date="2008" name="Bioinformatics">
        <title>Assembly reconciliation.</title>
        <authorList>
            <person name="Zimin A.V."/>
            <person name="Smith D.R."/>
            <person name="Sutton G."/>
            <person name="Yorke J.A."/>
        </authorList>
    </citation>
    <scope>NUCLEOTIDE SEQUENCE [LARGE SCALE GENOMIC DNA]</scope>
    <source>
        <strain evidence="4 5">TSC#14021-0224.01</strain>
    </source>
</reference>
<dbReference type="GO" id="GO:0032589">
    <property type="term" value="C:neuron projection membrane"/>
    <property type="evidence" value="ECO:0007669"/>
    <property type="project" value="TreeGrafter"/>
</dbReference>
<evidence type="ECO:0000256" key="1">
    <source>
        <dbReference type="SAM" id="Coils"/>
    </source>
</evidence>
<proteinExistence type="predicted"/>
<sequence>MSLTEMMRGKSMPVEKKNDIKLAQHEFATVRIVQIGCVLNVLAEAIERVKISLIMPKLLEHPAHMAKILNGTKYERAVHLVESFVRRREFILREKRPPLMDHGIIQIIDFFQRNSRIYLLFPSYYNRMSDNERKLLKAFEMLYDLAKDRLYRTSTDAIAQERQLHAMYKQNEVVKEQVEELRKKILDQKAAIRKRLADKEAYLQNYEDLLMRKKREKNERIQKEIDRCTRLVKANKKSSLERQADLEEQLQKTRNNYTLTTNTYLKQEKLFREEKAVFIADQRFLAIKQPDKYWTLQIKYVQARDAGSYECQVSTEPKVSARVQLQVVVPRTEILGEPDRYVKAGSNVVLRCIVRGALEPPTFIMWYHGAEQLAADSRRHRTQLDPNLPEASGEGQSTIGSLIIESAKKRDTGNYTCSPSNSPSATVTLNIINGESSASAVTSSAATTRAYALSILALLLSVILIGVGHHT</sequence>
<feature type="domain" description="Ig-like" evidence="3">
    <location>
        <begin position="330"/>
        <end position="428"/>
    </location>
</feature>
<dbReference type="OrthoDB" id="8049355at2759"/>
<dbReference type="InterPro" id="IPR007110">
    <property type="entry name" value="Ig-like_dom"/>
</dbReference>
<protein>
    <submittedName>
        <fullName evidence="4">GG10424</fullName>
    </submittedName>
</protein>
<dbReference type="SMART" id="SM00409">
    <property type="entry name" value="IG"/>
    <property type="match status" value="2"/>
</dbReference>
<evidence type="ECO:0000313" key="4">
    <source>
        <dbReference type="EMBL" id="EDV48044.1"/>
    </source>
</evidence>
<dbReference type="Gene3D" id="2.60.40.10">
    <property type="entry name" value="Immunoglobulins"/>
    <property type="match status" value="2"/>
</dbReference>
<dbReference type="SUPFAM" id="SSF48726">
    <property type="entry name" value="Immunoglobulin"/>
    <property type="match status" value="2"/>
</dbReference>
<accession>B3P2M2</accession>
<keyword evidence="2" id="KW-0472">Membrane</keyword>
<feature type="transmembrane region" description="Helical" evidence="2">
    <location>
        <begin position="450"/>
        <end position="468"/>
    </location>
</feature>
<dbReference type="InterPro" id="IPR013783">
    <property type="entry name" value="Ig-like_fold"/>
</dbReference>
<dbReference type="EMBL" id="CH954181">
    <property type="protein sequence ID" value="EDV48044.1"/>
    <property type="molecule type" value="Genomic_DNA"/>
</dbReference>